<dbReference type="Gene3D" id="1.20.1310.10">
    <property type="entry name" value="Cullin Repeats"/>
    <property type="match status" value="1"/>
</dbReference>
<dbReference type="AlphaFoldDB" id="A0A4U5MCK6"/>
<evidence type="ECO:0000259" key="8">
    <source>
        <dbReference type="PROSITE" id="PS50069"/>
    </source>
</evidence>
<keyword evidence="4" id="KW-0833">Ubl conjugation pathway</keyword>
<comment type="caution">
    <text evidence="9">The sequence shown here is derived from an EMBL/GenBank/DDBJ whole genome shotgun (WGS) entry which is preliminary data.</text>
</comment>
<dbReference type="SUPFAM" id="SSF75632">
    <property type="entry name" value="Cullin homology domain"/>
    <property type="match status" value="1"/>
</dbReference>
<evidence type="ECO:0000256" key="5">
    <source>
        <dbReference type="ARBA" id="ARBA00023306"/>
    </source>
</evidence>
<sequence length="776" mass="89972">MNVTFASADQSRLGDSTLPTSFAVINPLSGKPELIALEDYQSKNILEDFEFAIGSNKHKGHWRAFFKNYVAPKVEQWLREIEPRIPTAQHLTDVFTFFIQLHSCLHSYVEHHTEINDSVKSMFYADAQEVIYSPRVISLFVPVIKKMMRFHFLSYSSKYSQAYLKNLDEKTRKTVAETFANVNRLLLARKSFSFPEKELSDIYVICTHKFVDQYIAYECKRSVWREDLLATIKERLKHITSWVTTVMVAPLKPQVVTKTFDIYVEMKFIDCLIENIYDLAIVSYPSSTSVASDLRSCLIRTRGHGRVELADMMVKQVNEKLLNVGESTNDILRAYASAVDFLKMIDPTNVIMHKVCGVIKDYLKKRPDTVKSIINYITTEKKDQLAMDDGRTTQNVMFDEDSMKDVNTDFLQPEDAAQWNEWVPDPVDANKGENRFFRQSADVFNMLVSIYGSKEQFVKEYRQLLAERLTCTNERDHNFETRYLELMKRRFTDGELQQCEVMLTDMQRSEDFDRDLQAVLTEKKIASIPFAMEARVISSFFWPKLETEPIKLPELLVGPLESYKKAYEEQNKKNPDDKKSTLRTLQWMPSLGHLMLAVELFGKTIHLTLPTTQALILLKFTEKSSWSIEDLQRELEMKKSLIKKRCDWFVKSGVLRQAVVPGAICEWFALADQPGLLQKFQKRMENEDEESDEEEESAENEEVITELNQFWNYTKTFITNQEPVKAERIHSIFKMFASPGKQGPSIADVTAFLQSKVRANMLSFNNGYYRAVKSTE</sequence>
<dbReference type="Proteomes" id="UP000298663">
    <property type="component" value="Unassembled WGS sequence"/>
</dbReference>
<evidence type="ECO:0000256" key="3">
    <source>
        <dbReference type="ARBA" id="ARBA00022776"/>
    </source>
</evidence>
<dbReference type="InterPro" id="IPR059120">
    <property type="entry name" value="Cullin-like_AB"/>
</dbReference>
<keyword evidence="3" id="KW-0498">Mitosis</keyword>
<evidence type="ECO:0000313" key="10">
    <source>
        <dbReference type="Proteomes" id="UP000298663"/>
    </source>
</evidence>
<evidence type="ECO:0000256" key="1">
    <source>
        <dbReference type="ARBA" id="ARBA00016068"/>
    </source>
</evidence>
<dbReference type="SMART" id="SM00182">
    <property type="entry name" value="CULLIN"/>
    <property type="match status" value="1"/>
</dbReference>
<dbReference type="InterPro" id="IPR014786">
    <property type="entry name" value="ANAPC2_C"/>
</dbReference>
<dbReference type="GO" id="GO:0006511">
    <property type="term" value="P:ubiquitin-dependent protein catabolic process"/>
    <property type="evidence" value="ECO:0007669"/>
    <property type="project" value="InterPro"/>
</dbReference>
<dbReference type="Pfam" id="PF08672">
    <property type="entry name" value="ANAPC2"/>
    <property type="match status" value="1"/>
</dbReference>
<protein>
    <recommendedName>
        <fullName evidence="1">Anaphase-promoting complex subunit 2</fullName>
    </recommendedName>
</protein>
<dbReference type="STRING" id="34508.A0A4U5MCK6"/>
<comment type="similarity">
    <text evidence="6">Belongs to the cullin family.</text>
</comment>
<dbReference type="InterPro" id="IPR036317">
    <property type="entry name" value="Cullin_homology_sf"/>
</dbReference>
<accession>A0A4U5MCK6</accession>
<dbReference type="InterPro" id="IPR016158">
    <property type="entry name" value="Cullin_homology"/>
</dbReference>
<dbReference type="SMART" id="SM01013">
    <property type="entry name" value="APC2"/>
    <property type="match status" value="1"/>
</dbReference>
<evidence type="ECO:0000256" key="2">
    <source>
        <dbReference type="ARBA" id="ARBA00022618"/>
    </source>
</evidence>
<keyword evidence="5" id="KW-0131">Cell cycle</keyword>
<dbReference type="PANTHER" id="PTHR45957:SF1">
    <property type="entry name" value="ANAPHASE-PROMOTING COMPLEX SUBUNIT 2"/>
    <property type="match status" value="1"/>
</dbReference>
<dbReference type="PANTHER" id="PTHR45957">
    <property type="entry name" value="ANAPHASE-PROMOTING COMPLEX SUBUNIT 2"/>
    <property type="match status" value="1"/>
</dbReference>
<dbReference type="OrthoDB" id="5581181at2759"/>
<feature type="coiled-coil region" evidence="7">
    <location>
        <begin position="677"/>
        <end position="704"/>
    </location>
</feature>
<keyword evidence="2" id="KW-0132">Cell division</keyword>
<keyword evidence="7" id="KW-0175">Coiled coil</keyword>
<keyword evidence="10" id="KW-1185">Reference proteome</keyword>
<dbReference type="InterPro" id="IPR036390">
    <property type="entry name" value="WH_DNA-bd_sf"/>
</dbReference>
<reference evidence="9 10" key="1">
    <citation type="journal article" date="2015" name="Genome Biol.">
        <title>Comparative genomics of Steinernema reveals deeply conserved gene regulatory networks.</title>
        <authorList>
            <person name="Dillman A.R."/>
            <person name="Macchietto M."/>
            <person name="Porter C.F."/>
            <person name="Rogers A."/>
            <person name="Williams B."/>
            <person name="Antoshechkin I."/>
            <person name="Lee M.M."/>
            <person name="Goodwin Z."/>
            <person name="Lu X."/>
            <person name="Lewis E.E."/>
            <person name="Goodrich-Blair H."/>
            <person name="Stock S.P."/>
            <person name="Adams B.J."/>
            <person name="Sternberg P.W."/>
            <person name="Mortazavi A."/>
        </authorList>
    </citation>
    <scope>NUCLEOTIDE SEQUENCE [LARGE SCALE GENOMIC DNA]</scope>
    <source>
        <strain evidence="9 10">ALL</strain>
    </source>
</reference>
<dbReference type="EMBL" id="AZBU02000008">
    <property type="protein sequence ID" value="TKR66848.1"/>
    <property type="molecule type" value="Genomic_DNA"/>
</dbReference>
<dbReference type="Gene3D" id="3.30.230.130">
    <property type="entry name" value="Cullin, Chain C, Domain 2"/>
    <property type="match status" value="1"/>
</dbReference>
<dbReference type="InterPro" id="IPR057975">
    <property type="entry name" value="TPR_ANAPC2"/>
</dbReference>
<dbReference type="GO" id="GO:0051301">
    <property type="term" value="P:cell division"/>
    <property type="evidence" value="ECO:0007669"/>
    <property type="project" value="UniProtKB-KW"/>
</dbReference>
<dbReference type="GO" id="GO:0070979">
    <property type="term" value="P:protein K11-linked ubiquitination"/>
    <property type="evidence" value="ECO:0007669"/>
    <property type="project" value="TreeGrafter"/>
</dbReference>
<gene>
    <name evidence="9" type="ORF">L596_023082</name>
</gene>
<evidence type="ECO:0000256" key="6">
    <source>
        <dbReference type="PROSITE-ProRule" id="PRU00330"/>
    </source>
</evidence>
<dbReference type="SUPFAM" id="SSF46785">
    <property type="entry name" value="Winged helix' DNA-binding domain"/>
    <property type="match status" value="1"/>
</dbReference>
<dbReference type="InterPro" id="IPR044554">
    <property type="entry name" value="ANAPC2"/>
</dbReference>
<reference evidence="9 10" key="2">
    <citation type="journal article" date="2019" name="G3 (Bethesda)">
        <title>Hybrid Assembly of the Genome of the Entomopathogenic Nematode Steinernema carpocapsae Identifies the X-Chromosome.</title>
        <authorList>
            <person name="Serra L."/>
            <person name="Macchietto M."/>
            <person name="Macias-Munoz A."/>
            <person name="McGill C.J."/>
            <person name="Rodriguez I.M."/>
            <person name="Rodriguez B."/>
            <person name="Murad R."/>
            <person name="Mortazavi A."/>
        </authorList>
    </citation>
    <scope>NUCLEOTIDE SEQUENCE [LARGE SCALE GENOMIC DNA]</scope>
    <source>
        <strain evidence="9 10">ALL</strain>
    </source>
</reference>
<evidence type="ECO:0000313" key="9">
    <source>
        <dbReference type="EMBL" id="TKR66848.1"/>
    </source>
</evidence>
<dbReference type="Pfam" id="PF26557">
    <property type="entry name" value="Cullin_AB"/>
    <property type="match status" value="1"/>
</dbReference>
<evidence type="ECO:0000256" key="7">
    <source>
        <dbReference type="SAM" id="Coils"/>
    </source>
</evidence>
<dbReference type="GO" id="GO:0031625">
    <property type="term" value="F:ubiquitin protein ligase binding"/>
    <property type="evidence" value="ECO:0007669"/>
    <property type="project" value="InterPro"/>
</dbReference>
<name>A0A4U5MCK6_STECR</name>
<dbReference type="Pfam" id="PF25773">
    <property type="entry name" value="TPR_ANAPC2"/>
    <property type="match status" value="1"/>
</dbReference>
<evidence type="ECO:0000256" key="4">
    <source>
        <dbReference type="ARBA" id="ARBA00022786"/>
    </source>
</evidence>
<feature type="domain" description="Cullin family profile" evidence="8">
    <location>
        <begin position="446"/>
        <end position="650"/>
    </location>
</feature>
<dbReference type="GO" id="GO:0005680">
    <property type="term" value="C:anaphase-promoting complex"/>
    <property type="evidence" value="ECO:0007669"/>
    <property type="project" value="TreeGrafter"/>
</dbReference>
<dbReference type="GO" id="GO:0007091">
    <property type="term" value="P:metaphase/anaphase transition of mitotic cell cycle"/>
    <property type="evidence" value="ECO:0007669"/>
    <property type="project" value="TreeGrafter"/>
</dbReference>
<organism evidence="9 10">
    <name type="scientific">Steinernema carpocapsae</name>
    <name type="common">Entomopathogenic nematode</name>
    <dbReference type="NCBI Taxonomy" id="34508"/>
    <lineage>
        <taxon>Eukaryota</taxon>
        <taxon>Metazoa</taxon>
        <taxon>Ecdysozoa</taxon>
        <taxon>Nematoda</taxon>
        <taxon>Chromadorea</taxon>
        <taxon>Rhabditida</taxon>
        <taxon>Tylenchina</taxon>
        <taxon>Panagrolaimomorpha</taxon>
        <taxon>Strongyloidoidea</taxon>
        <taxon>Steinernematidae</taxon>
        <taxon>Steinernema</taxon>
    </lineage>
</organism>
<dbReference type="PROSITE" id="PS50069">
    <property type="entry name" value="CULLIN_2"/>
    <property type="match status" value="1"/>
</dbReference>
<dbReference type="Gene3D" id="1.10.10.10">
    <property type="entry name" value="Winged helix-like DNA-binding domain superfamily/Winged helix DNA-binding domain"/>
    <property type="match status" value="1"/>
</dbReference>
<proteinExistence type="inferred from homology"/>
<dbReference type="InterPro" id="IPR036388">
    <property type="entry name" value="WH-like_DNA-bd_sf"/>
</dbReference>